<gene>
    <name evidence="2" type="ORF">PLANPX_4755</name>
</gene>
<dbReference type="Gene3D" id="3.50.50.60">
    <property type="entry name" value="FAD/NAD(P)-binding domain"/>
    <property type="match status" value="1"/>
</dbReference>
<evidence type="ECO:0000313" key="2">
    <source>
        <dbReference type="EMBL" id="BBO35143.1"/>
    </source>
</evidence>
<dbReference type="InterPro" id="IPR036188">
    <property type="entry name" value="FAD/NAD-bd_sf"/>
</dbReference>
<name>A0A5K7XL32_9BACT</name>
<dbReference type="KEGG" id="lpav:PLANPX_4755"/>
<reference evidence="3" key="1">
    <citation type="submission" date="2019-10" db="EMBL/GenBank/DDBJ databases">
        <title>Lacipirellula parvula gen. nov., sp. nov., representing a lineage of planctomycetes widespread in freshwater anoxic habitats, and description of the family Lacipirellulaceae.</title>
        <authorList>
            <person name="Dedysh S.N."/>
            <person name="Kulichevskaya I.S."/>
            <person name="Beletsky A.V."/>
            <person name="Rakitin A.L."/>
            <person name="Mardanov A.V."/>
            <person name="Ivanova A.A."/>
            <person name="Saltykova V.X."/>
            <person name="Rijpstra W.I.C."/>
            <person name="Sinninghe Damste J.S."/>
            <person name="Ravin N.V."/>
        </authorList>
    </citation>
    <scope>NUCLEOTIDE SEQUENCE [LARGE SCALE GENOMIC DNA]</scope>
    <source>
        <strain evidence="3">PX69</strain>
    </source>
</reference>
<dbReference type="Pfam" id="PF01266">
    <property type="entry name" value="DAO"/>
    <property type="match status" value="1"/>
</dbReference>
<dbReference type="EMBL" id="AP021861">
    <property type="protein sequence ID" value="BBO35143.1"/>
    <property type="molecule type" value="Genomic_DNA"/>
</dbReference>
<proteinExistence type="predicted"/>
<dbReference type="InterPro" id="IPR006076">
    <property type="entry name" value="FAD-dep_OxRdtase"/>
</dbReference>
<organism evidence="2 3">
    <name type="scientific">Lacipirellula parvula</name>
    <dbReference type="NCBI Taxonomy" id="2650471"/>
    <lineage>
        <taxon>Bacteria</taxon>
        <taxon>Pseudomonadati</taxon>
        <taxon>Planctomycetota</taxon>
        <taxon>Planctomycetia</taxon>
        <taxon>Pirellulales</taxon>
        <taxon>Lacipirellulaceae</taxon>
        <taxon>Lacipirellula</taxon>
    </lineage>
</organism>
<protein>
    <submittedName>
        <fullName evidence="2">Putative oxidoreductase protein</fullName>
    </submittedName>
</protein>
<sequence>MKPLAHSSASARVHLPWIERLAIYTDSNYWDTLDAYHYVRLQPLDQSYDLLIVGGEDHKSGQATDTEERHHRLIDWASKRFPKGDIEFTWGGQSMETIDGLAFIGRNPLDADNVYVATGDSGMGNTHGTIAGMLLCDSFSAARIRGRPFIHLHAKHCVR</sequence>
<feature type="domain" description="FAD dependent oxidoreductase" evidence="1">
    <location>
        <begin position="23"/>
        <end position="137"/>
    </location>
</feature>
<dbReference type="Gene3D" id="3.30.9.10">
    <property type="entry name" value="D-Amino Acid Oxidase, subunit A, domain 2"/>
    <property type="match status" value="1"/>
</dbReference>
<evidence type="ECO:0000313" key="3">
    <source>
        <dbReference type="Proteomes" id="UP000326837"/>
    </source>
</evidence>
<keyword evidence="3" id="KW-1185">Reference proteome</keyword>
<accession>A0A5K7XL32</accession>
<dbReference type="AlphaFoldDB" id="A0A5K7XL32"/>
<dbReference type="Proteomes" id="UP000326837">
    <property type="component" value="Chromosome"/>
</dbReference>
<evidence type="ECO:0000259" key="1">
    <source>
        <dbReference type="Pfam" id="PF01266"/>
    </source>
</evidence>